<feature type="region of interest" description="Disordered" evidence="9">
    <location>
        <begin position="1"/>
        <end position="25"/>
    </location>
</feature>
<dbReference type="NCBIfam" id="TIGR00727">
    <property type="entry name" value="ISP4_OPT"/>
    <property type="match status" value="1"/>
</dbReference>
<dbReference type="GO" id="GO:0015031">
    <property type="term" value="P:protein transport"/>
    <property type="evidence" value="ECO:0007669"/>
    <property type="project" value="UniProtKB-KW"/>
</dbReference>
<dbReference type="GO" id="GO:0016020">
    <property type="term" value="C:membrane"/>
    <property type="evidence" value="ECO:0007669"/>
    <property type="project" value="UniProtKB-SubCell"/>
</dbReference>
<feature type="transmembrane region" description="Helical" evidence="10">
    <location>
        <begin position="290"/>
        <end position="306"/>
    </location>
</feature>
<feature type="transmembrane region" description="Helical" evidence="10">
    <location>
        <begin position="327"/>
        <end position="349"/>
    </location>
</feature>
<evidence type="ECO:0000313" key="11">
    <source>
        <dbReference type="EMBL" id="KAF2172932.1"/>
    </source>
</evidence>
<evidence type="ECO:0000256" key="3">
    <source>
        <dbReference type="ARBA" id="ARBA00022448"/>
    </source>
</evidence>
<evidence type="ECO:0000256" key="7">
    <source>
        <dbReference type="ARBA" id="ARBA00022989"/>
    </source>
</evidence>
<feature type="transmembrane region" description="Helical" evidence="10">
    <location>
        <begin position="754"/>
        <end position="773"/>
    </location>
</feature>
<dbReference type="GeneID" id="54557077"/>
<dbReference type="AlphaFoldDB" id="A0A6A6D417"/>
<evidence type="ECO:0000256" key="9">
    <source>
        <dbReference type="SAM" id="MobiDB-lite"/>
    </source>
</evidence>
<evidence type="ECO:0000256" key="6">
    <source>
        <dbReference type="ARBA" id="ARBA00022927"/>
    </source>
</evidence>
<dbReference type="PANTHER" id="PTHR22601">
    <property type="entry name" value="ISP4 LIKE PROTEIN"/>
    <property type="match status" value="1"/>
</dbReference>
<dbReference type="Proteomes" id="UP000799537">
    <property type="component" value="Unassembled WGS sequence"/>
</dbReference>
<feature type="transmembrane region" description="Helical" evidence="10">
    <location>
        <begin position="401"/>
        <end position="420"/>
    </location>
</feature>
<dbReference type="Pfam" id="PF03169">
    <property type="entry name" value="OPT"/>
    <property type="match status" value="1"/>
</dbReference>
<evidence type="ECO:0000256" key="2">
    <source>
        <dbReference type="ARBA" id="ARBA00008807"/>
    </source>
</evidence>
<evidence type="ECO:0000256" key="10">
    <source>
        <dbReference type="SAM" id="Phobius"/>
    </source>
</evidence>
<dbReference type="OrthoDB" id="9986677at2759"/>
<keyword evidence="3" id="KW-0813">Transport</keyword>
<evidence type="ECO:0000313" key="12">
    <source>
        <dbReference type="Proteomes" id="UP000799537"/>
    </source>
</evidence>
<evidence type="ECO:0000256" key="5">
    <source>
        <dbReference type="ARBA" id="ARBA00022856"/>
    </source>
</evidence>
<dbReference type="InterPro" id="IPR004648">
    <property type="entry name" value="Oligpept_transpt"/>
</dbReference>
<dbReference type="GO" id="GO:0035673">
    <property type="term" value="F:oligopeptide transmembrane transporter activity"/>
    <property type="evidence" value="ECO:0007669"/>
    <property type="project" value="InterPro"/>
</dbReference>
<evidence type="ECO:0000256" key="1">
    <source>
        <dbReference type="ARBA" id="ARBA00004141"/>
    </source>
</evidence>
<accession>A0A6A6D417</accession>
<dbReference type="NCBIfam" id="TIGR00728">
    <property type="entry name" value="OPT_sfam"/>
    <property type="match status" value="1"/>
</dbReference>
<feature type="transmembrane region" description="Helical" evidence="10">
    <location>
        <begin position="532"/>
        <end position="553"/>
    </location>
</feature>
<gene>
    <name evidence="11" type="ORF">M409DRAFT_16885</name>
</gene>
<feature type="transmembrane region" description="Helical" evidence="10">
    <location>
        <begin position="153"/>
        <end position="173"/>
    </location>
</feature>
<evidence type="ECO:0008006" key="13">
    <source>
        <dbReference type="Google" id="ProtNLM"/>
    </source>
</evidence>
<feature type="transmembrane region" description="Helical" evidence="10">
    <location>
        <begin position="369"/>
        <end position="389"/>
    </location>
</feature>
<dbReference type="EMBL" id="ML993580">
    <property type="protein sequence ID" value="KAF2172932.1"/>
    <property type="molecule type" value="Genomic_DNA"/>
</dbReference>
<dbReference type="InterPro" id="IPR004813">
    <property type="entry name" value="OPT"/>
</dbReference>
<proteinExistence type="inferred from homology"/>
<keyword evidence="4 10" id="KW-0812">Transmembrane</keyword>
<name>A0A6A6D417_ZASCE</name>
<keyword evidence="7 10" id="KW-1133">Transmembrane helix</keyword>
<dbReference type="RefSeq" id="XP_033673821.1">
    <property type="nucleotide sequence ID" value="XM_033803805.1"/>
</dbReference>
<feature type="transmembrane region" description="Helical" evidence="10">
    <location>
        <begin position="480"/>
        <end position="500"/>
    </location>
</feature>
<feature type="transmembrane region" description="Helical" evidence="10">
    <location>
        <begin position="255"/>
        <end position="278"/>
    </location>
</feature>
<sequence length="854" mass="95738">MASSSKNPLKRLGFKRTNTAGEIPTTEDYGGKVVAVPTETELTDLDGDGLRAASVSKIAGEFGGEVKSDHADAVKNISEVEANRRLNKFRSEHTWDPNMPDAAWDAINDATQAHDQKGEAILVDELVEDSPYPEVRAVVRNYDEDLPCSTIRAWTIGMVLTTIVSGVNGLFFLRYPIITISPYVVQLVAYPIGVGWAKVMPDREFRTLGVKWNLNPGPFNVKEHVIIVAMANAAFGGGTGYFVDTVVSIQKFYNIPSFGWGFNILFALSTQCLGFGLAGTVRKWLVEPAAMIWPTALVNTAFMYALHDHSPSDPSKTHGWSISRYKWFLVVMVIMFVWSWFPDFIFPAFSYFAWVTWIKPKGVIVNQLFGQTTGISLGFPFTGFTLDWAQINSFYQSPLIAPWHAISNTLAGIIFLLWIVTPALHYTGAWYAEYLPISQNGITDNTGSTYNITRILKPDNTVDPVAYEQYSPLFLSTSFALAYGVSFATISALITHTYLFHGREIWQRWKASKGELDDVHMKIMRKYKTVPTWWYLALLVIMIGFAFACSNGYPTGMAAYSVVLSLVIAAVWTIPIGMIQAMTNIQLGLNVFTEFIIGYLQPGHPIAMMMFKTFGYITMTQALYFCQDLKLGHYMHVPQRSLFAAQLVATIWSCFCQLGAVEWALGAISNVCTEEASNYFTCGYIKTFYNASVIWGAIGPKHLFSGDAIYKDLQWFWLIGFFLPFVVYGLARAFPKVGIFRKMNVPLMFSSMGYVPPYSAMNILAYCSVGWIFNKFIRDRFRGWWMQFNYITSAGFDVGLALCAIIAFFCVQLPGGKMASWWGTNVINTYDFNGTAVQKTVSGDETFGPQTWKW</sequence>
<organism evidence="11 12">
    <name type="scientific">Zasmidium cellare ATCC 36951</name>
    <dbReference type="NCBI Taxonomy" id="1080233"/>
    <lineage>
        <taxon>Eukaryota</taxon>
        <taxon>Fungi</taxon>
        <taxon>Dikarya</taxon>
        <taxon>Ascomycota</taxon>
        <taxon>Pezizomycotina</taxon>
        <taxon>Dothideomycetes</taxon>
        <taxon>Dothideomycetidae</taxon>
        <taxon>Mycosphaerellales</taxon>
        <taxon>Mycosphaerellaceae</taxon>
        <taxon>Zasmidium</taxon>
    </lineage>
</organism>
<protein>
    <recommendedName>
        <fullName evidence="13">OPT family small oligopeptide transporter</fullName>
    </recommendedName>
</protein>
<feature type="transmembrane region" description="Helical" evidence="10">
    <location>
        <begin position="559"/>
        <end position="579"/>
    </location>
</feature>
<feature type="transmembrane region" description="Helical" evidence="10">
    <location>
        <begin position="794"/>
        <end position="815"/>
    </location>
</feature>
<feature type="transmembrane region" description="Helical" evidence="10">
    <location>
        <begin position="715"/>
        <end position="734"/>
    </location>
</feature>
<keyword evidence="8 10" id="KW-0472">Membrane</keyword>
<comment type="subcellular location">
    <subcellularLocation>
        <location evidence="1">Membrane</location>
        <topology evidence="1">Multi-pass membrane protein</topology>
    </subcellularLocation>
</comment>
<comment type="similarity">
    <text evidence="2">Belongs to the oligopeptide OPT transporter family.</text>
</comment>
<keyword evidence="12" id="KW-1185">Reference proteome</keyword>
<evidence type="ECO:0000256" key="8">
    <source>
        <dbReference type="ARBA" id="ARBA00023136"/>
    </source>
</evidence>
<keyword evidence="6" id="KW-0653">Protein transport</keyword>
<feature type="transmembrane region" description="Helical" evidence="10">
    <location>
        <begin position="224"/>
        <end position="243"/>
    </location>
</feature>
<keyword evidence="5" id="KW-0571">Peptide transport</keyword>
<evidence type="ECO:0000256" key="4">
    <source>
        <dbReference type="ARBA" id="ARBA00022692"/>
    </source>
</evidence>
<reference evidence="11" key="1">
    <citation type="journal article" date="2020" name="Stud. Mycol.">
        <title>101 Dothideomycetes genomes: a test case for predicting lifestyles and emergence of pathogens.</title>
        <authorList>
            <person name="Haridas S."/>
            <person name="Albert R."/>
            <person name="Binder M."/>
            <person name="Bloem J."/>
            <person name="Labutti K."/>
            <person name="Salamov A."/>
            <person name="Andreopoulos B."/>
            <person name="Baker S."/>
            <person name="Barry K."/>
            <person name="Bills G."/>
            <person name="Bluhm B."/>
            <person name="Cannon C."/>
            <person name="Castanera R."/>
            <person name="Culley D."/>
            <person name="Daum C."/>
            <person name="Ezra D."/>
            <person name="Gonzalez J."/>
            <person name="Henrissat B."/>
            <person name="Kuo A."/>
            <person name="Liang C."/>
            <person name="Lipzen A."/>
            <person name="Lutzoni F."/>
            <person name="Magnuson J."/>
            <person name="Mondo S."/>
            <person name="Nolan M."/>
            <person name="Ohm R."/>
            <person name="Pangilinan J."/>
            <person name="Park H.-J."/>
            <person name="Ramirez L."/>
            <person name="Alfaro M."/>
            <person name="Sun H."/>
            <person name="Tritt A."/>
            <person name="Yoshinaga Y."/>
            <person name="Zwiers L.-H."/>
            <person name="Turgeon B."/>
            <person name="Goodwin S."/>
            <person name="Spatafora J."/>
            <person name="Crous P."/>
            <person name="Grigoriev I."/>
        </authorList>
    </citation>
    <scope>NUCLEOTIDE SEQUENCE</scope>
    <source>
        <strain evidence="11">ATCC 36951</strain>
    </source>
</reference>